<evidence type="ECO:0000259" key="9">
    <source>
        <dbReference type="Pfam" id="PF04239"/>
    </source>
</evidence>
<evidence type="ECO:0000256" key="8">
    <source>
        <dbReference type="SAM" id="Phobius"/>
    </source>
</evidence>
<comment type="subcellular location">
    <subcellularLocation>
        <location evidence="1">Cell membrane</location>
        <topology evidence="1">Multi-pass membrane protein</topology>
    </subcellularLocation>
</comment>
<dbReference type="GO" id="GO:0005886">
    <property type="term" value="C:plasma membrane"/>
    <property type="evidence" value="ECO:0007669"/>
    <property type="project" value="UniProtKB-SubCell"/>
</dbReference>
<dbReference type="PANTHER" id="PTHR34582">
    <property type="entry name" value="UPF0702 TRANSMEMBRANE PROTEIN YCAP"/>
    <property type="match status" value="1"/>
</dbReference>
<evidence type="ECO:0000256" key="5">
    <source>
        <dbReference type="ARBA" id="ARBA00022989"/>
    </source>
</evidence>
<dbReference type="InterPro" id="IPR007353">
    <property type="entry name" value="DUF421"/>
</dbReference>
<keyword evidence="3" id="KW-1003">Cell membrane</keyword>
<dbReference type="HOGENOM" id="CLU_077149_0_1_1"/>
<keyword evidence="6 8" id="KW-0472">Membrane</keyword>
<keyword evidence="5 8" id="KW-1133">Transmembrane helix</keyword>
<organism>
    <name type="scientific">Physcomitrium patens</name>
    <name type="common">Spreading-leaved earth moss</name>
    <name type="synonym">Physcomitrella patens</name>
    <dbReference type="NCBI Taxonomy" id="3218"/>
    <lineage>
        <taxon>Eukaryota</taxon>
        <taxon>Viridiplantae</taxon>
        <taxon>Streptophyta</taxon>
        <taxon>Embryophyta</taxon>
        <taxon>Bryophyta</taxon>
        <taxon>Bryophytina</taxon>
        <taxon>Bryopsida</taxon>
        <taxon>Funariidae</taxon>
        <taxon>Funariales</taxon>
        <taxon>Funariaceae</taxon>
        <taxon>Physcomitrium</taxon>
    </lineage>
</organism>
<sequence length="310" mass="35694">MSVFPKGQNILNWHDEWHRKERVAVISDILIPIFRTVLMYFVIYLTLRIMGKREIGKLSIFDLVISIMIAEIGVFVLEDTARPITDGLFPMATLVLIQITIAFISLKSRKIRLLFEGKPAILVSGGKLNREEMRKHRYNLDDLLLQLRGRSIENVADVEFAILENSGQLTVIPKSKRNEKKEKYDMPVPQEKSNRNGKLQGHAGNALAISRSEETAGKPKQIYRTPYADPSRVPARNRSKKILVPSGKFTYGILPIPLIMDGKVQDDNLERLNKNRFWLKNQIRQQGIKEFKDVFLCSIDHKGRLYIDRK</sequence>
<accession>A9U7M6</accession>
<reference evidence="10" key="1">
    <citation type="journal article" date="2008" name="Science">
        <title>The Physcomitrella genome reveals evolutionary insights into the conquest of land by plants.</title>
        <authorList>
            <person name="Rensing S."/>
            <person name="Lang D."/>
            <person name="Zimmer A."/>
            <person name="Terry A."/>
            <person name="Salamov A."/>
            <person name="Shapiro H."/>
            <person name="Nishiyama T."/>
            <person name="Perroud P.-F."/>
            <person name="Lindquist E."/>
            <person name="Kamisugi Y."/>
            <person name="Tanahashi T."/>
            <person name="Sakakibara K."/>
            <person name="Fujita T."/>
            <person name="Oishi K."/>
            <person name="Shin-I T."/>
            <person name="Kuroki Y."/>
            <person name="Toyoda A."/>
            <person name="Suzuki Y."/>
            <person name="Hashimoto A."/>
            <person name="Yamaguchi K."/>
            <person name="Sugano A."/>
            <person name="Kohara Y."/>
            <person name="Fujiyama A."/>
            <person name="Anterola A."/>
            <person name="Aoki S."/>
            <person name="Ashton N."/>
            <person name="Barbazuk W.B."/>
            <person name="Barker E."/>
            <person name="Bennetzen J."/>
            <person name="Bezanilla M."/>
            <person name="Blankenship R."/>
            <person name="Cho S.H."/>
            <person name="Dutcher S."/>
            <person name="Estelle M."/>
            <person name="Fawcett J.A."/>
            <person name="Gundlach H."/>
            <person name="Hanada K."/>
            <person name="Heyl A."/>
            <person name="Hicks K.A."/>
            <person name="Hugh J."/>
            <person name="Lohr M."/>
            <person name="Mayer K."/>
            <person name="Melkozernov A."/>
            <person name="Murata T."/>
            <person name="Nelson D."/>
            <person name="Pils B."/>
            <person name="Prigge M."/>
            <person name="Reiss B."/>
            <person name="Renner T."/>
            <person name="Rombauts S."/>
            <person name="Rushton P."/>
            <person name="Sanderfoot A."/>
            <person name="Schween G."/>
            <person name="Shiu S.-H."/>
            <person name="Stueber K."/>
            <person name="Theodoulou F.L."/>
            <person name="Tu H."/>
            <person name="Van de Peer Y."/>
            <person name="Verrier P.J."/>
            <person name="Waters E."/>
            <person name="Wood A."/>
            <person name="Yang L."/>
            <person name="Cove D."/>
            <person name="Cuming A."/>
            <person name="Hasebe M."/>
            <person name="Lucas S."/>
            <person name="Mishler D.B."/>
            <person name="Reski R."/>
            <person name="Grigoriev I."/>
            <person name="Quatrano R.S."/>
            <person name="Boore J.L."/>
        </authorList>
    </citation>
    <scope>NUCLEOTIDE SEQUENCE [LARGE SCALE GENOMIC DNA]</scope>
</reference>
<dbReference type="InterPro" id="IPR023090">
    <property type="entry name" value="UPF0702_alpha/beta_dom_sf"/>
</dbReference>
<feature type="transmembrane region" description="Helical" evidence="8">
    <location>
        <begin position="59"/>
        <end position="76"/>
    </location>
</feature>
<feature type="domain" description="YetF C-terminal" evidence="9">
    <location>
        <begin position="107"/>
        <end position="299"/>
    </location>
</feature>
<evidence type="ECO:0000313" key="10">
    <source>
        <dbReference type="EMBL" id="EDQ48327.1"/>
    </source>
</evidence>
<dbReference type="Pfam" id="PF04239">
    <property type="entry name" value="DUF421"/>
    <property type="match status" value="1"/>
</dbReference>
<keyword evidence="4 8" id="KW-0812">Transmembrane</keyword>
<evidence type="ECO:0000256" key="2">
    <source>
        <dbReference type="ARBA" id="ARBA00006448"/>
    </source>
</evidence>
<name>A9U7M6_PHYPA</name>
<dbReference type="AlphaFoldDB" id="A9U7M6"/>
<proteinExistence type="inferred from homology"/>
<evidence type="ECO:0000256" key="7">
    <source>
        <dbReference type="SAM" id="MobiDB-lite"/>
    </source>
</evidence>
<feature type="transmembrane region" description="Helical" evidence="8">
    <location>
        <begin position="88"/>
        <end position="106"/>
    </location>
</feature>
<dbReference type="EMBL" id="DS546572">
    <property type="protein sequence ID" value="EDQ48327.1"/>
    <property type="molecule type" value="Genomic_DNA"/>
</dbReference>
<protein>
    <submittedName>
        <fullName evidence="10">Predicted protein</fullName>
    </submittedName>
</protein>
<dbReference type="PANTHER" id="PTHR34582:SF6">
    <property type="entry name" value="UPF0702 TRANSMEMBRANE PROTEIN YCAP"/>
    <property type="match status" value="1"/>
</dbReference>
<evidence type="ECO:0000256" key="1">
    <source>
        <dbReference type="ARBA" id="ARBA00004651"/>
    </source>
</evidence>
<dbReference type="Gene3D" id="3.30.240.20">
    <property type="entry name" value="bsu07140 like domains"/>
    <property type="match status" value="2"/>
</dbReference>
<comment type="similarity">
    <text evidence="2">Belongs to the UPF0702 family.</text>
</comment>
<gene>
    <name evidence="10" type="ORF">PHYPADRAFT_103968</name>
</gene>
<evidence type="ECO:0000256" key="3">
    <source>
        <dbReference type="ARBA" id="ARBA00022475"/>
    </source>
</evidence>
<feature type="transmembrane region" description="Helical" evidence="8">
    <location>
        <begin position="29"/>
        <end position="47"/>
    </location>
</feature>
<dbReference type="eggNOG" id="ENOG502R8RP">
    <property type="taxonomic scope" value="Eukaryota"/>
</dbReference>
<evidence type="ECO:0000256" key="4">
    <source>
        <dbReference type="ARBA" id="ARBA00022692"/>
    </source>
</evidence>
<feature type="region of interest" description="Disordered" evidence="7">
    <location>
        <begin position="176"/>
        <end position="200"/>
    </location>
</feature>
<evidence type="ECO:0000256" key="6">
    <source>
        <dbReference type="ARBA" id="ARBA00023136"/>
    </source>
</evidence>